<dbReference type="EMBL" id="LFWU01000007">
    <property type="protein sequence ID" value="KON34556.1"/>
    <property type="molecule type" value="Genomic_DNA"/>
</dbReference>
<protein>
    <recommendedName>
        <fullName evidence="3">ArnR1-like winged helix-turn-helix domain-containing protein</fullName>
    </recommendedName>
</protein>
<evidence type="ECO:0000313" key="2">
    <source>
        <dbReference type="Proteomes" id="UP000037237"/>
    </source>
</evidence>
<evidence type="ECO:0000313" key="1">
    <source>
        <dbReference type="EMBL" id="KON34556.1"/>
    </source>
</evidence>
<proteinExistence type="predicted"/>
<sequence length="73" mass="8384">MSLISQVLVLLENGELHSFENLKSNSCLAESQIETVLEFLANYGFLQRNFYDGTFRLVPKLVELLRLSEETEC</sequence>
<dbReference type="Proteomes" id="UP000037237">
    <property type="component" value="Unassembled WGS sequence"/>
</dbReference>
<name>A0A0M0C2G2_9ARCH</name>
<reference evidence="1 2" key="1">
    <citation type="submission" date="2015-06" db="EMBL/GenBank/DDBJ databases">
        <title>New insights into the roles of widespread benthic archaea in carbon and nitrogen cycling.</title>
        <authorList>
            <person name="Lazar C.S."/>
            <person name="Baker B.J."/>
            <person name="Seitz K.W."/>
            <person name="Hyde A.S."/>
            <person name="Dick G.J."/>
            <person name="Hinrichs K.-U."/>
            <person name="Teske A.P."/>
        </authorList>
    </citation>
    <scope>NUCLEOTIDE SEQUENCE [LARGE SCALE GENOMIC DNA]</scope>
    <source>
        <strain evidence="1">SG8-32-1</strain>
    </source>
</reference>
<comment type="caution">
    <text evidence="1">The sequence shown here is derived from an EMBL/GenBank/DDBJ whole genome shotgun (WGS) entry which is preliminary data.</text>
</comment>
<gene>
    <name evidence="1" type="ORF">AC477_00445</name>
</gene>
<accession>A0A0M0C2G2</accession>
<evidence type="ECO:0008006" key="3">
    <source>
        <dbReference type="Google" id="ProtNLM"/>
    </source>
</evidence>
<dbReference type="AlphaFoldDB" id="A0A0M0C2G2"/>
<organism evidence="1 2">
    <name type="scientific">miscellaneous Crenarchaeota group-1 archaeon SG8-32-1</name>
    <dbReference type="NCBI Taxonomy" id="1685124"/>
    <lineage>
        <taxon>Archaea</taxon>
        <taxon>Candidatus Bathyarchaeota</taxon>
        <taxon>MCG-1</taxon>
    </lineage>
</organism>